<protein>
    <submittedName>
        <fullName evidence="1">Uncharacterized protein</fullName>
    </submittedName>
</protein>
<keyword evidence="2" id="KW-1185">Reference proteome</keyword>
<reference evidence="1 2" key="1">
    <citation type="submission" date="2024-09" db="EMBL/GenBank/DDBJ databases">
        <authorList>
            <person name="Sun Q."/>
            <person name="Mori K."/>
        </authorList>
    </citation>
    <scope>NUCLEOTIDE SEQUENCE [LARGE SCALE GENOMIC DNA]</scope>
    <source>
        <strain evidence="1 2">NCAIM B.01794</strain>
    </source>
</reference>
<comment type="caution">
    <text evidence="1">The sequence shown here is derived from an EMBL/GenBank/DDBJ whole genome shotgun (WGS) entry which is preliminary data.</text>
</comment>
<gene>
    <name evidence="1" type="ORF">ACFFGX_20615</name>
</gene>
<name>A0ABV6SQP6_AZOPA</name>
<accession>A0ABV6SQP6</accession>
<proteinExistence type="predicted"/>
<dbReference type="Proteomes" id="UP001589891">
    <property type="component" value="Unassembled WGS sequence"/>
</dbReference>
<dbReference type="EMBL" id="JBHLSS010000138">
    <property type="protein sequence ID" value="MFC0711841.1"/>
    <property type="molecule type" value="Genomic_DNA"/>
</dbReference>
<sequence length="78" mass="9133">MSKQVTELKRCFRREVDAFLDNMACCRLETLDSETLERIELVRLYGRMIDAALDLEQLLRVGDKLFELLSMSPQKTVH</sequence>
<evidence type="ECO:0000313" key="1">
    <source>
        <dbReference type="EMBL" id="MFC0711841.1"/>
    </source>
</evidence>
<evidence type="ECO:0000313" key="2">
    <source>
        <dbReference type="Proteomes" id="UP001589891"/>
    </source>
</evidence>
<dbReference type="RefSeq" id="WP_376948921.1">
    <property type="nucleotide sequence ID" value="NZ_CP171449.1"/>
</dbReference>
<organism evidence="1 2">
    <name type="scientific">Azorhizophilus paspali</name>
    <name type="common">Azotobacter paspali</name>
    <dbReference type="NCBI Taxonomy" id="69963"/>
    <lineage>
        <taxon>Bacteria</taxon>
        <taxon>Pseudomonadati</taxon>
        <taxon>Pseudomonadota</taxon>
        <taxon>Gammaproteobacteria</taxon>
        <taxon>Pseudomonadales</taxon>
        <taxon>Pseudomonadaceae</taxon>
        <taxon>Azorhizophilus</taxon>
    </lineage>
</organism>